<reference evidence="3 4" key="1">
    <citation type="submission" date="2015-07" db="EMBL/GenBank/DDBJ databases">
        <title>Whole genome sequence of Herpetosiphon geysericola DSM 7119.</title>
        <authorList>
            <person name="Hemp J."/>
            <person name="Ward L.M."/>
            <person name="Pace L.A."/>
            <person name="Fischer W.W."/>
        </authorList>
    </citation>
    <scope>NUCLEOTIDE SEQUENCE [LARGE SCALE GENOMIC DNA]</scope>
    <source>
        <strain evidence="3 4">DSM 7119</strain>
    </source>
</reference>
<proteinExistence type="predicted"/>
<evidence type="ECO:0000259" key="2">
    <source>
        <dbReference type="Pfam" id="PF13579"/>
    </source>
</evidence>
<dbReference type="STRING" id="70996.SE18_21390"/>
<dbReference type="RefSeq" id="WP_083470064.1">
    <property type="nucleotide sequence ID" value="NZ_LGKP01000035.1"/>
</dbReference>
<dbReference type="AlphaFoldDB" id="A0A0P6XE30"/>
<dbReference type="GO" id="GO:0016757">
    <property type="term" value="F:glycosyltransferase activity"/>
    <property type="evidence" value="ECO:0007669"/>
    <property type="project" value="InterPro"/>
</dbReference>
<dbReference type="InterPro" id="IPR028098">
    <property type="entry name" value="Glyco_trans_4-like_N"/>
</dbReference>
<evidence type="ECO:0000313" key="3">
    <source>
        <dbReference type="EMBL" id="KPL81239.1"/>
    </source>
</evidence>
<dbReference type="PANTHER" id="PTHR45947">
    <property type="entry name" value="SULFOQUINOVOSYL TRANSFERASE SQD2"/>
    <property type="match status" value="1"/>
</dbReference>
<dbReference type="InterPro" id="IPR050194">
    <property type="entry name" value="Glycosyltransferase_grp1"/>
</dbReference>
<keyword evidence="4" id="KW-1185">Reference proteome</keyword>
<evidence type="ECO:0008006" key="5">
    <source>
        <dbReference type="Google" id="ProtNLM"/>
    </source>
</evidence>
<dbReference type="EMBL" id="LGKP01000035">
    <property type="protein sequence ID" value="KPL81239.1"/>
    <property type="molecule type" value="Genomic_DNA"/>
</dbReference>
<organism evidence="3 4">
    <name type="scientific">Herpetosiphon geysericola</name>
    <dbReference type="NCBI Taxonomy" id="70996"/>
    <lineage>
        <taxon>Bacteria</taxon>
        <taxon>Bacillati</taxon>
        <taxon>Chloroflexota</taxon>
        <taxon>Chloroflexia</taxon>
        <taxon>Herpetosiphonales</taxon>
        <taxon>Herpetosiphonaceae</taxon>
        <taxon>Herpetosiphon</taxon>
    </lineage>
</organism>
<dbReference type="Pfam" id="PF13579">
    <property type="entry name" value="Glyco_trans_4_4"/>
    <property type="match status" value="1"/>
</dbReference>
<dbReference type="PANTHER" id="PTHR45947:SF3">
    <property type="entry name" value="SULFOQUINOVOSYL TRANSFERASE SQD2"/>
    <property type="match status" value="1"/>
</dbReference>
<dbReference type="Gene3D" id="3.40.50.2000">
    <property type="entry name" value="Glycogen Phosphorylase B"/>
    <property type="match status" value="2"/>
</dbReference>
<name>A0A0P6XE30_9CHLR</name>
<dbReference type="Proteomes" id="UP000050277">
    <property type="component" value="Unassembled WGS sequence"/>
</dbReference>
<protein>
    <recommendedName>
        <fullName evidence="5">Glycosyl transferase family 1</fullName>
    </recommendedName>
</protein>
<gene>
    <name evidence="3" type="ORF">SE18_21390</name>
</gene>
<comment type="caution">
    <text evidence="3">The sequence shown here is derived from an EMBL/GenBank/DDBJ whole genome shotgun (WGS) entry which is preliminary data.</text>
</comment>
<dbReference type="OrthoDB" id="9806653at2"/>
<dbReference type="SUPFAM" id="SSF53756">
    <property type="entry name" value="UDP-Glycosyltransferase/glycogen phosphorylase"/>
    <property type="match status" value="1"/>
</dbReference>
<sequence>MRILMIASSFPKYPGEMTAPFIEEIAAAVVERGHEVHMLLPEHPELKRGAVVRGIKLHRYRYAPHPSLSVWGYAGALHNDVQMRNAAFLVAPLAVASAWRTMAQLTKQQPFDLIHGHWAIPNGFPAWLLARQRKLPLIISTHGSDVSVAERSAPTGWINTAIMRYASAVTAPSSDLTTRAAALGAEPRKLHVLPYCVDAHDFQPDAAAGAAFRQQHGLDASTPLLFTVGRMVEKKGFNYLVQAFASVLAQHPTAKLMLGGYGPGLEQLQAQVAELGLGASVLFPGAIGHDAINSALNAATIFVLPSVRDRSGNVDGLPNTLLEAMGAGRPIVASKIAGVPAVITAGEHGVLVPPAQPQALSAAIIDLLNQPQRAAQLGAAARLRVEHELTWNRYAERLERLYTAALKPTDKD</sequence>
<accession>A0A0P6XE30</accession>
<evidence type="ECO:0000259" key="1">
    <source>
        <dbReference type="Pfam" id="PF00534"/>
    </source>
</evidence>
<feature type="domain" description="Glycosyl transferase family 1" evidence="1">
    <location>
        <begin position="212"/>
        <end position="383"/>
    </location>
</feature>
<feature type="domain" description="Glycosyltransferase subfamily 4-like N-terminal" evidence="2">
    <location>
        <begin position="20"/>
        <end position="195"/>
    </location>
</feature>
<dbReference type="Pfam" id="PF00534">
    <property type="entry name" value="Glycos_transf_1"/>
    <property type="match status" value="1"/>
</dbReference>
<evidence type="ECO:0000313" key="4">
    <source>
        <dbReference type="Proteomes" id="UP000050277"/>
    </source>
</evidence>
<dbReference type="InterPro" id="IPR001296">
    <property type="entry name" value="Glyco_trans_1"/>
</dbReference>